<organism evidence="1 2">
    <name type="scientific">Eretmocerus hayati</name>
    <dbReference type="NCBI Taxonomy" id="131215"/>
    <lineage>
        <taxon>Eukaryota</taxon>
        <taxon>Metazoa</taxon>
        <taxon>Ecdysozoa</taxon>
        <taxon>Arthropoda</taxon>
        <taxon>Hexapoda</taxon>
        <taxon>Insecta</taxon>
        <taxon>Pterygota</taxon>
        <taxon>Neoptera</taxon>
        <taxon>Endopterygota</taxon>
        <taxon>Hymenoptera</taxon>
        <taxon>Apocrita</taxon>
        <taxon>Proctotrupomorpha</taxon>
        <taxon>Chalcidoidea</taxon>
        <taxon>Aphelinidae</taxon>
        <taxon>Aphelininae</taxon>
        <taxon>Eretmocerus</taxon>
    </lineage>
</organism>
<gene>
    <name evidence="1" type="ORF">QAD02_013928</name>
</gene>
<proteinExistence type="predicted"/>
<name>A0ACC2P3Y0_9HYME</name>
<dbReference type="Proteomes" id="UP001239111">
    <property type="component" value="Chromosome 2"/>
</dbReference>
<accession>A0ACC2P3Y0</accession>
<sequence>MIIVEKIASDHMPIEVTLRNADEAEMKERVFNSRKEKDIEKFRKKMEKHEITNSWTKLKRNIQEATVKTRRLGENDYKSQRWWDEECWEKDKSKKNSRKPECQEQERPNS</sequence>
<evidence type="ECO:0000313" key="1">
    <source>
        <dbReference type="EMBL" id="KAJ8678141.1"/>
    </source>
</evidence>
<dbReference type="EMBL" id="CM056742">
    <property type="protein sequence ID" value="KAJ8678141.1"/>
    <property type="molecule type" value="Genomic_DNA"/>
</dbReference>
<reference evidence="1" key="1">
    <citation type="submission" date="2023-04" db="EMBL/GenBank/DDBJ databases">
        <title>A chromosome-level genome assembly of the parasitoid wasp Eretmocerus hayati.</title>
        <authorList>
            <person name="Zhong Y."/>
            <person name="Liu S."/>
            <person name="Liu Y."/>
        </authorList>
    </citation>
    <scope>NUCLEOTIDE SEQUENCE</scope>
    <source>
        <strain evidence="1">ZJU_SS_LIU_2023</strain>
    </source>
</reference>
<protein>
    <submittedName>
        <fullName evidence="1">Uncharacterized protein</fullName>
    </submittedName>
</protein>
<keyword evidence="2" id="KW-1185">Reference proteome</keyword>
<evidence type="ECO:0000313" key="2">
    <source>
        <dbReference type="Proteomes" id="UP001239111"/>
    </source>
</evidence>
<comment type="caution">
    <text evidence="1">The sequence shown here is derived from an EMBL/GenBank/DDBJ whole genome shotgun (WGS) entry which is preliminary data.</text>
</comment>